<dbReference type="GO" id="GO:0016020">
    <property type="term" value="C:membrane"/>
    <property type="evidence" value="ECO:0007669"/>
    <property type="project" value="UniProtKB-SubCell"/>
</dbReference>
<gene>
    <name evidence="7" type="ORF">QF206_01945</name>
</gene>
<feature type="transmembrane region" description="Helical" evidence="6">
    <location>
        <begin position="7"/>
        <end position="27"/>
    </location>
</feature>
<evidence type="ECO:0000256" key="1">
    <source>
        <dbReference type="ARBA" id="ARBA00004141"/>
    </source>
</evidence>
<dbReference type="RefSeq" id="WP_281487516.1">
    <property type="nucleotide sequence ID" value="NZ_CP159582.1"/>
</dbReference>
<feature type="transmembrane region" description="Helical" evidence="6">
    <location>
        <begin position="308"/>
        <end position="341"/>
    </location>
</feature>
<name>A0AAW6T1R6_9MICO</name>
<dbReference type="Pfam" id="PF01594">
    <property type="entry name" value="AI-2E_transport"/>
    <property type="match status" value="1"/>
</dbReference>
<keyword evidence="4 6" id="KW-1133">Transmembrane helix</keyword>
<evidence type="ECO:0000256" key="3">
    <source>
        <dbReference type="ARBA" id="ARBA00022692"/>
    </source>
</evidence>
<dbReference type="GO" id="GO:0055085">
    <property type="term" value="P:transmembrane transport"/>
    <property type="evidence" value="ECO:0007669"/>
    <property type="project" value="TreeGrafter"/>
</dbReference>
<evidence type="ECO:0000256" key="5">
    <source>
        <dbReference type="ARBA" id="ARBA00023136"/>
    </source>
</evidence>
<evidence type="ECO:0000256" key="2">
    <source>
        <dbReference type="ARBA" id="ARBA00009773"/>
    </source>
</evidence>
<evidence type="ECO:0000256" key="4">
    <source>
        <dbReference type="ARBA" id="ARBA00022989"/>
    </source>
</evidence>
<accession>A0AAW6T1R6</accession>
<evidence type="ECO:0000313" key="7">
    <source>
        <dbReference type="EMBL" id="MDI2097732.1"/>
    </source>
</evidence>
<keyword evidence="8" id="KW-1185">Reference proteome</keyword>
<reference evidence="7 8" key="1">
    <citation type="submission" date="2023-04" db="EMBL/GenBank/DDBJ databases">
        <title>Klugiella caeni sp. nov. isolated from the sludge of biochemical tank.</title>
        <authorList>
            <person name="Geng K."/>
        </authorList>
    </citation>
    <scope>NUCLEOTIDE SEQUENCE [LARGE SCALE GENOMIC DNA]</scope>
    <source>
        <strain evidence="7 8">YN-L-19</strain>
    </source>
</reference>
<evidence type="ECO:0000313" key="8">
    <source>
        <dbReference type="Proteomes" id="UP001321506"/>
    </source>
</evidence>
<dbReference type="Proteomes" id="UP001321506">
    <property type="component" value="Unassembled WGS sequence"/>
</dbReference>
<evidence type="ECO:0000256" key="6">
    <source>
        <dbReference type="SAM" id="Phobius"/>
    </source>
</evidence>
<sequence>MRIHNAFTLGLFGGLGVLVAIAIGAAINQLAVILTYVGAALFIALGLDPVVSWLERRDVPRWLAILLTLVAVIGAFAGLVFALVPVLVTQTSKLITQVSDWANSLTFSDFIANVQSLIPKEILDVDATIGAAVNALLDPKNIAGIGGGVLTAGVNIASGAFGGLIVLILTLYFVSSMRQLKRGMYSLVPVSRRERFIEISEQVTESVGRYVVGQVSLALCNGVLSFVYLSIIGAAYPVLFAFVAFLFSLVPLVGTISGSVVIVVLQLMFNPESISTVIAAAIWYLIYMQVEAYVLSPNIMNRAVKVPGVLVVIGALAGGTLLGILGALVAIPVTASILIIVKQVFIPRQEAH</sequence>
<keyword evidence="3 6" id="KW-0812">Transmembrane</keyword>
<feature type="transmembrane region" description="Helical" evidence="6">
    <location>
        <begin position="215"/>
        <end position="236"/>
    </location>
</feature>
<feature type="transmembrane region" description="Helical" evidence="6">
    <location>
        <begin position="33"/>
        <end position="51"/>
    </location>
</feature>
<feature type="transmembrane region" description="Helical" evidence="6">
    <location>
        <begin position="63"/>
        <end position="88"/>
    </location>
</feature>
<organism evidence="7 8">
    <name type="scientific">Ruicaihuangia caeni</name>
    <dbReference type="NCBI Taxonomy" id="3042517"/>
    <lineage>
        <taxon>Bacteria</taxon>
        <taxon>Bacillati</taxon>
        <taxon>Actinomycetota</taxon>
        <taxon>Actinomycetes</taxon>
        <taxon>Micrococcales</taxon>
        <taxon>Microbacteriaceae</taxon>
        <taxon>Ruicaihuangia</taxon>
    </lineage>
</organism>
<feature type="transmembrane region" description="Helical" evidence="6">
    <location>
        <begin position="242"/>
        <end position="265"/>
    </location>
</feature>
<protein>
    <submittedName>
        <fullName evidence="7">AI-2E family transporter</fullName>
    </submittedName>
</protein>
<dbReference type="PANTHER" id="PTHR21716">
    <property type="entry name" value="TRANSMEMBRANE PROTEIN"/>
    <property type="match status" value="1"/>
</dbReference>
<dbReference type="InterPro" id="IPR002549">
    <property type="entry name" value="AI-2E-like"/>
</dbReference>
<keyword evidence="5 6" id="KW-0472">Membrane</keyword>
<dbReference type="EMBL" id="JASATX010000001">
    <property type="protein sequence ID" value="MDI2097732.1"/>
    <property type="molecule type" value="Genomic_DNA"/>
</dbReference>
<proteinExistence type="inferred from homology"/>
<dbReference type="AlphaFoldDB" id="A0AAW6T1R6"/>
<feature type="transmembrane region" description="Helical" evidence="6">
    <location>
        <begin position="156"/>
        <end position="174"/>
    </location>
</feature>
<dbReference type="PANTHER" id="PTHR21716:SF62">
    <property type="entry name" value="TRANSPORT PROTEIN YDBI-RELATED"/>
    <property type="match status" value="1"/>
</dbReference>
<comment type="subcellular location">
    <subcellularLocation>
        <location evidence="1">Membrane</location>
        <topology evidence="1">Multi-pass membrane protein</topology>
    </subcellularLocation>
</comment>
<comment type="caution">
    <text evidence="7">The sequence shown here is derived from an EMBL/GenBank/DDBJ whole genome shotgun (WGS) entry which is preliminary data.</text>
</comment>
<comment type="similarity">
    <text evidence="2">Belongs to the autoinducer-2 exporter (AI-2E) (TC 2.A.86) family.</text>
</comment>
<feature type="transmembrane region" description="Helical" evidence="6">
    <location>
        <begin position="277"/>
        <end position="296"/>
    </location>
</feature>